<dbReference type="AlphaFoldDB" id="A0A421BKJ7"/>
<dbReference type="InterPro" id="IPR036135">
    <property type="entry name" value="MoeA_linker/N_sf"/>
</dbReference>
<dbReference type="PANTHER" id="PTHR10192">
    <property type="entry name" value="MOLYBDOPTERIN BIOSYNTHESIS PROTEIN"/>
    <property type="match status" value="1"/>
</dbReference>
<proteinExistence type="inferred from homology"/>
<dbReference type="Proteomes" id="UP000279673">
    <property type="component" value="Unassembled WGS sequence"/>
</dbReference>
<comment type="pathway">
    <text evidence="2 6">Cofactor biosynthesis; molybdopterin biosynthesis.</text>
</comment>
<comment type="similarity">
    <text evidence="3 6">Belongs to the MoeA family.</text>
</comment>
<accession>A0A421BKJ7</accession>
<keyword evidence="6 8" id="KW-0808">Transferase</keyword>
<protein>
    <recommendedName>
        <fullName evidence="6">Molybdopterin molybdenumtransferase</fullName>
        <ecNumber evidence="6">2.10.1.1</ecNumber>
    </recommendedName>
</protein>
<dbReference type="InterPro" id="IPR038987">
    <property type="entry name" value="MoeA-like"/>
</dbReference>
<dbReference type="EMBL" id="RCHI01000018">
    <property type="protein sequence ID" value="RLL62926.1"/>
    <property type="molecule type" value="Genomic_DNA"/>
</dbReference>
<name>A0A421BKJ7_9RHOB</name>
<sequence length="426" mass="44892">MKAIQAFENGRCGCETSNGASPLISMDEALRRLGEHARPITGTETEALSLATGRVLADPVLAATMTPPFDSSAMDGYALDSAALWGEGPWRLPVTQRIPAGAESTGRVAGGTAAQIFTGAPVPLGADAVVPQEHVARDGNLVILDRRPQPGLNIRRAGGDMRPGQTVLGAGSRLGPREIAACAAAGAARVHLIRPVRVALLVTGNEVRPAGADRGAAEIWDINSPMLSSELSRPDIHLIDVIQGADDRTHLRRALADMAKAADLIVTTGGISVGEEDHVKPVLGELEATVHFSGVAIKPGKPVSFGQIGTASWLGLPGNPLSALVIWHIFGLPLLDILSGRQIAEQRRRHVVAGKPVFRKPGRCEVRPARLMGFDSEGREIVDFGNTVNSAHVADLPGTDGLIFIPAETDRLPEGALLEFQPFNRA</sequence>
<dbReference type="PANTHER" id="PTHR10192:SF5">
    <property type="entry name" value="GEPHYRIN"/>
    <property type="match status" value="1"/>
</dbReference>
<dbReference type="SUPFAM" id="SSF63882">
    <property type="entry name" value="MoeA N-terminal region -like"/>
    <property type="match status" value="1"/>
</dbReference>
<gene>
    <name evidence="8" type="ORF">DYS74_15755</name>
</gene>
<comment type="catalytic activity">
    <reaction evidence="5">
        <text>adenylyl-molybdopterin + molybdate = Mo-molybdopterin + AMP + H(+)</text>
        <dbReference type="Rhea" id="RHEA:35047"/>
        <dbReference type="ChEBI" id="CHEBI:15378"/>
        <dbReference type="ChEBI" id="CHEBI:36264"/>
        <dbReference type="ChEBI" id="CHEBI:62727"/>
        <dbReference type="ChEBI" id="CHEBI:71302"/>
        <dbReference type="ChEBI" id="CHEBI:456215"/>
        <dbReference type="EC" id="2.10.1.1"/>
    </reaction>
</comment>
<evidence type="ECO:0000256" key="6">
    <source>
        <dbReference type="RuleBase" id="RU365090"/>
    </source>
</evidence>
<dbReference type="Pfam" id="PF03454">
    <property type="entry name" value="MoeA_C"/>
    <property type="match status" value="1"/>
</dbReference>
<dbReference type="InterPro" id="IPR008284">
    <property type="entry name" value="MoCF_biosynth_CS"/>
</dbReference>
<evidence type="ECO:0000259" key="7">
    <source>
        <dbReference type="SMART" id="SM00852"/>
    </source>
</evidence>
<keyword evidence="6" id="KW-0479">Metal-binding</keyword>
<dbReference type="Gene3D" id="3.40.980.10">
    <property type="entry name" value="MoaB/Mog-like domain"/>
    <property type="match status" value="1"/>
</dbReference>
<organism evidence="8 9">
    <name type="scientific">Paenirhodobacter hankyongi</name>
    <dbReference type="NCBI Taxonomy" id="2294033"/>
    <lineage>
        <taxon>Bacteria</taxon>
        <taxon>Pseudomonadati</taxon>
        <taxon>Pseudomonadota</taxon>
        <taxon>Alphaproteobacteria</taxon>
        <taxon>Rhodobacterales</taxon>
        <taxon>Rhodobacter group</taxon>
        <taxon>Paenirhodobacter</taxon>
    </lineage>
</organism>
<keyword evidence="4 6" id="KW-0501">Molybdenum cofactor biosynthesis</keyword>
<comment type="function">
    <text evidence="1 6">Catalyzes the insertion of molybdate into adenylated molybdopterin with the concomitant release of AMP.</text>
</comment>
<dbReference type="GO" id="GO:0061599">
    <property type="term" value="F:molybdopterin molybdotransferase activity"/>
    <property type="evidence" value="ECO:0007669"/>
    <property type="project" value="UniProtKB-UniRule"/>
</dbReference>
<keyword evidence="6" id="KW-0460">Magnesium</keyword>
<evidence type="ECO:0000256" key="1">
    <source>
        <dbReference type="ARBA" id="ARBA00002901"/>
    </source>
</evidence>
<dbReference type="InterPro" id="IPR005110">
    <property type="entry name" value="MoeA_linker/N"/>
</dbReference>
<evidence type="ECO:0000256" key="3">
    <source>
        <dbReference type="ARBA" id="ARBA00010763"/>
    </source>
</evidence>
<keyword evidence="9" id="KW-1185">Reference proteome</keyword>
<dbReference type="InterPro" id="IPR036688">
    <property type="entry name" value="MoeA_C_domain_IV_sf"/>
</dbReference>
<dbReference type="GO" id="GO:0006777">
    <property type="term" value="P:Mo-molybdopterin cofactor biosynthetic process"/>
    <property type="evidence" value="ECO:0007669"/>
    <property type="project" value="UniProtKB-UniRule"/>
</dbReference>
<keyword evidence="6" id="KW-0500">Molybdenum</keyword>
<evidence type="ECO:0000256" key="2">
    <source>
        <dbReference type="ARBA" id="ARBA00005046"/>
    </source>
</evidence>
<evidence type="ECO:0000313" key="9">
    <source>
        <dbReference type="Proteomes" id="UP000279673"/>
    </source>
</evidence>
<dbReference type="InterPro" id="IPR001453">
    <property type="entry name" value="MoaB/Mog_dom"/>
</dbReference>
<dbReference type="RefSeq" id="WP_121534632.1">
    <property type="nucleotide sequence ID" value="NZ_RCHI01000018.1"/>
</dbReference>
<dbReference type="Pfam" id="PF00994">
    <property type="entry name" value="MoCF_biosynth"/>
    <property type="match status" value="1"/>
</dbReference>
<dbReference type="UniPathway" id="UPA00344"/>
<dbReference type="Pfam" id="PF03453">
    <property type="entry name" value="MoeA_N"/>
    <property type="match status" value="1"/>
</dbReference>
<reference evidence="8 9" key="1">
    <citation type="submission" date="2018-10" db="EMBL/GenBank/DDBJ databases">
        <title>Rhodobacter sp . BO-81.</title>
        <authorList>
            <person name="Im W.T."/>
        </authorList>
    </citation>
    <scope>NUCLEOTIDE SEQUENCE [LARGE SCALE GENOMIC DNA]</scope>
    <source>
        <strain evidence="8 9">BO-81</strain>
    </source>
</reference>
<feature type="domain" description="MoaB/Mog" evidence="7">
    <location>
        <begin position="199"/>
        <end position="337"/>
    </location>
</feature>
<comment type="caution">
    <text evidence="8">The sequence shown here is derived from an EMBL/GenBank/DDBJ whole genome shotgun (WGS) entry which is preliminary data.</text>
</comment>
<evidence type="ECO:0000313" key="8">
    <source>
        <dbReference type="EMBL" id="RLL62926.1"/>
    </source>
</evidence>
<dbReference type="Gene3D" id="2.170.190.11">
    <property type="entry name" value="Molybdopterin biosynthesis moea protein, domain 3"/>
    <property type="match status" value="1"/>
</dbReference>
<evidence type="ECO:0000256" key="4">
    <source>
        <dbReference type="ARBA" id="ARBA00023150"/>
    </source>
</evidence>
<dbReference type="InterPro" id="IPR036425">
    <property type="entry name" value="MoaB/Mog-like_dom_sf"/>
</dbReference>
<dbReference type="InterPro" id="IPR005111">
    <property type="entry name" value="MoeA_C_domain_IV"/>
</dbReference>
<dbReference type="GO" id="GO:0005829">
    <property type="term" value="C:cytosol"/>
    <property type="evidence" value="ECO:0007669"/>
    <property type="project" value="TreeGrafter"/>
</dbReference>
<dbReference type="SUPFAM" id="SSF53218">
    <property type="entry name" value="Molybdenum cofactor biosynthesis proteins"/>
    <property type="match status" value="1"/>
</dbReference>
<dbReference type="Gene3D" id="2.40.340.10">
    <property type="entry name" value="MoeA, C-terminal, domain IV"/>
    <property type="match status" value="1"/>
</dbReference>
<dbReference type="SUPFAM" id="SSF63867">
    <property type="entry name" value="MoeA C-terminal domain-like"/>
    <property type="match status" value="1"/>
</dbReference>
<dbReference type="PROSITE" id="PS01079">
    <property type="entry name" value="MOCF_BIOSYNTHESIS_2"/>
    <property type="match status" value="1"/>
</dbReference>
<comment type="cofactor">
    <cofactor evidence="6">
        <name>Mg(2+)</name>
        <dbReference type="ChEBI" id="CHEBI:18420"/>
    </cofactor>
</comment>
<dbReference type="EC" id="2.10.1.1" evidence="6"/>
<dbReference type="CDD" id="cd00887">
    <property type="entry name" value="MoeA"/>
    <property type="match status" value="1"/>
</dbReference>
<dbReference type="NCBIfam" id="NF045515">
    <property type="entry name" value="Glp_gephyrin"/>
    <property type="match status" value="1"/>
</dbReference>
<dbReference type="GO" id="GO:0046872">
    <property type="term" value="F:metal ion binding"/>
    <property type="evidence" value="ECO:0007669"/>
    <property type="project" value="UniProtKB-UniRule"/>
</dbReference>
<dbReference type="SMART" id="SM00852">
    <property type="entry name" value="MoCF_biosynth"/>
    <property type="match status" value="1"/>
</dbReference>
<dbReference type="Gene3D" id="3.90.105.10">
    <property type="entry name" value="Molybdopterin biosynthesis moea protein, domain 2"/>
    <property type="match status" value="1"/>
</dbReference>
<evidence type="ECO:0000256" key="5">
    <source>
        <dbReference type="ARBA" id="ARBA00047317"/>
    </source>
</evidence>